<gene>
    <name evidence="2" type="ORF">PR048_003562</name>
</gene>
<name>A0ABQ9INI8_9NEOP</name>
<dbReference type="Proteomes" id="UP001159363">
    <property type="component" value="Chromosome 1"/>
</dbReference>
<feature type="region of interest" description="Disordered" evidence="1">
    <location>
        <begin position="36"/>
        <end position="60"/>
    </location>
</feature>
<proteinExistence type="predicted"/>
<organism evidence="2 3">
    <name type="scientific">Dryococelus australis</name>
    <dbReference type="NCBI Taxonomy" id="614101"/>
    <lineage>
        <taxon>Eukaryota</taxon>
        <taxon>Metazoa</taxon>
        <taxon>Ecdysozoa</taxon>
        <taxon>Arthropoda</taxon>
        <taxon>Hexapoda</taxon>
        <taxon>Insecta</taxon>
        <taxon>Pterygota</taxon>
        <taxon>Neoptera</taxon>
        <taxon>Polyneoptera</taxon>
        <taxon>Phasmatodea</taxon>
        <taxon>Verophasmatodea</taxon>
        <taxon>Anareolatae</taxon>
        <taxon>Phasmatidae</taxon>
        <taxon>Eurycanthinae</taxon>
        <taxon>Dryococelus</taxon>
    </lineage>
</organism>
<comment type="caution">
    <text evidence="2">The sequence shown here is derived from an EMBL/GenBank/DDBJ whole genome shotgun (WGS) entry which is preliminary data.</text>
</comment>
<protein>
    <submittedName>
        <fullName evidence="2">Uncharacterized protein</fullName>
    </submittedName>
</protein>
<evidence type="ECO:0000256" key="1">
    <source>
        <dbReference type="SAM" id="MobiDB-lite"/>
    </source>
</evidence>
<evidence type="ECO:0000313" key="3">
    <source>
        <dbReference type="Proteomes" id="UP001159363"/>
    </source>
</evidence>
<keyword evidence="3" id="KW-1185">Reference proteome</keyword>
<dbReference type="EMBL" id="JARBHB010000001">
    <property type="protein sequence ID" value="KAJ8898202.1"/>
    <property type="molecule type" value="Genomic_DNA"/>
</dbReference>
<sequence>MYVHNCASRLNNPRDEILFPLHQCYGKRTSALTPKRKSFNRLRSGDSGGQEKGPYTRQKAKSKYRNCIWLGRASQKQSSDTRKTPYDRVKRCRERKINIKASECVNVDAVIPRADYSQCVGQPVFPEHDTSRRSFTCNEMTVWRPARGAELCVLSGLVTPAVQQRTCSLAPSNASHTGRSSMKDRSVCFFYYLRASDIFHEQQSSKNSRYSLQGDTNDEQQNTNKSEIWNYFPYFVTNFTGRMSLSDPVLIYAGRANYALVGNFQDITDIGNIDVAKKPNFRIAVSRNILGRIRTEILEGPASNFAADFPPIKCDLSSELFNIAPSLHRAYSSRSSTHSRLYFFIVTLSIASNSIPKRVKKPRINAARLEHCTPVPSLARSGDGALDVRANVVLIAGALLGPLSSGQASPLIFPILPPQFLLHWRCERAIGPHIPTLMRNSGGMDARVRDEGVLREKPTASASVRHVYPHAKLRVNPTPGNRTQFAAVGGEYSNRYTTVAPRAKVHQIRQVLLAHLEIFHAHTDVASTDRSMIMAIQAQCILNGSWAAGGLRLVSDELGNIRLDSGGGGRGVFSKAFEQGPSMSVWVATSDFAETSVESWVEWSMSHGGCCYADWGCIDEVSAWTERGGAVVEPWTRIGRNRGSSPGPAILFLMVFGNPLESNALSEFTPHSDDLAVDEMLAVPNHRLFTANWALLRPCSRHACTHFVDSFAICEINVAEARLVALFIHSVRDIQRSRKYGEVQYFLNTAQKQVEFFDTTEYVFMFS</sequence>
<reference evidence="2 3" key="1">
    <citation type="submission" date="2023-02" db="EMBL/GenBank/DDBJ databases">
        <title>LHISI_Scaffold_Assembly.</title>
        <authorList>
            <person name="Stuart O.P."/>
            <person name="Cleave R."/>
            <person name="Magrath M.J.L."/>
            <person name="Mikheyev A.S."/>
        </authorList>
    </citation>
    <scope>NUCLEOTIDE SEQUENCE [LARGE SCALE GENOMIC DNA]</scope>
    <source>
        <strain evidence="2">Daus_M_001</strain>
        <tissue evidence="2">Leg muscle</tissue>
    </source>
</reference>
<accession>A0ABQ9INI8</accession>
<evidence type="ECO:0000313" key="2">
    <source>
        <dbReference type="EMBL" id="KAJ8898202.1"/>
    </source>
</evidence>